<dbReference type="InterPro" id="IPR027417">
    <property type="entry name" value="P-loop_NTPase"/>
</dbReference>
<dbReference type="EMBL" id="LAZR01022129">
    <property type="protein sequence ID" value="KKL82944.1"/>
    <property type="molecule type" value="Genomic_DNA"/>
</dbReference>
<dbReference type="Gene3D" id="3.40.50.300">
    <property type="entry name" value="P-loop containing nucleotide triphosphate hydrolases"/>
    <property type="match status" value="1"/>
</dbReference>
<accession>A0A0F9F992</accession>
<organism evidence="1">
    <name type="scientific">marine sediment metagenome</name>
    <dbReference type="NCBI Taxonomy" id="412755"/>
    <lineage>
        <taxon>unclassified sequences</taxon>
        <taxon>metagenomes</taxon>
        <taxon>ecological metagenomes</taxon>
    </lineage>
</organism>
<reference evidence="1" key="1">
    <citation type="journal article" date="2015" name="Nature">
        <title>Complex archaea that bridge the gap between prokaryotes and eukaryotes.</title>
        <authorList>
            <person name="Spang A."/>
            <person name="Saw J.H."/>
            <person name="Jorgensen S.L."/>
            <person name="Zaremba-Niedzwiedzka K."/>
            <person name="Martijn J."/>
            <person name="Lind A.E."/>
            <person name="van Eijk R."/>
            <person name="Schleper C."/>
            <person name="Guy L."/>
            <person name="Ettema T.J."/>
        </authorList>
    </citation>
    <scope>NUCLEOTIDE SEQUENCE</scope>
</reference>
<sequence length="125" mass="14483">SGKSTLAHVLMGNPKYKITGKIILDEKDITKLSSDERAKKVAAYLLQIKKIKINSEKKVGNKVFIRCNFDWILVCENDEVKEIFNVYDLEDYKYDKDIDCIIVTGHETLHRYIISSGKYKVTHTR</sequence>
<evidence type="ECO:0000313" key="1">
    <source>
        <dbReference type="EMBL" id="KKL82944.1"/>
    </source>
</evidence>
<comment type="caution">
    <text evidence="1">The sequence shown here is derived from an EMBL/GenBank/DDBJ whole genome shotgun (WGS) entry which is preliminary data.</text>
</comment>
<feature type="non-terminal residue" evidence="1">
    <location>
        <position position="1"/>
    </location>
</feature>
<name>A0A0F9F992_9ZZZZ</name>
<protein>
    <recommendedName>
        <fullName evidence="2">ABC transporter domain-containing protein</fullName>
    </recommendedName>
</protein>
<proteinExistence type="predicted"/>
<evidence type="ECO:0008006" key="2">
    <source>
        <dbReference type="Google" id="ProtNLM"/>
    </source>
</evidence>
<gene>
    <name evidence="1" type="ORF">LCGC14_1979720</name>
</gene>
<dbReference type="AlphaFoldDB" id="A0A0F9F992"/>